<protein>
    <recommendedName>
        <fullName evidence="5">4-hydroxy-3-methylbut-2-enyl diphosphate reductase</fullName>
        <shortName evidence="5">HMBPP reductase</shortName>
        <ecNumber evidence="5">1.17.7.4</ecNumber>
    </recommendedName>
</protein>
<evidence type="ECO:0000313" key="7">
    <source>
        <dbReference type="Proteomes" id="UP000076512"/>
    </source>
</evidence>
<feature type="binding site" evidence="5">
    <location>
        <position position="227"/>
    </location>
    <ligand>
        <name>dimethylallyl diphosphate</name>
        <dbReference type="ChEBI" id="CHEBI:57623"/>
    </ligand>
</feature>
<dbReference type="Pfam" id="PF02401">
    <property type="entry name" value="LYTB"/>
    <property type="match status" value="1"/>
</dbReference>
<proteinExistence type="inferred from homology"/>
<keyword evidence="5" id="KW-0414">Isoprene biosynthesis</keyword>
<evidence type="ECO:0000256" key="3">
    <source>
        <dbReference type="ARBA" id="ARBA00023004"/>
    </source>
</evidence>
<dbReference type="Gene3D" id="3.40.50.11270">
    <property type="match status" value="1"/>
</dbReference>
<feature type="binding site" evidence="5">
    <location>
        <position position="226"/>
    </location>
    <ligand>
        <name>dimethylallyl diphosphate</name>
        <dbReference type="ChEBI" id="CHEBI:57623"/>
    </ligand>
</feature>
<feature type="binding site" evidence="5">
    <location>
        <position position="15"/>
    </location>
    <ligand>
        <name>[4Fe-4S] cluster</name>
        <dbReference type="ChEBI" id="CHEBI:49883"/>
    </ligand>
</feature>
<feature type="binding site" evidence="5">
    <location>
        <position position="269"/>
    </location>
    <ligand>
        <name>(2E)-4-hydroxy-3-methylbut-2-enyl diphosphate</name>
        <dbReference type="ChEBI" id="CHEBI:128753"/>
    </ligand>
</feature>
<feature type="binding site" evidence="5">
    <location>
        <position position="44"/>
    </location>
    <ligand>
        <name>dimethylallyl diphosphate</name>
        <dbReference type="ChEBI" id="CHEBI:57623"/>
    </ligand>
</feature>
<dbReference type="GO" id="GO:0051539">
    <property type="term" value="F:4 iron, 4 sulfur cluster binding"/>
    <property type="evidence" value="ECO:0007669"/>
    <property type="project" value="UniProtKB-UniRule"/>
</dbReference>
<gene>
    <name evidence="5" type="primary">ispH</name>
    <name evidence="6" type="ORF">AWN90_04325</name>
</gene>
<feature type="binding site" evidence="5">
    <location>
        <position position="167"/>
    </location>
    <ligand>
        <name>(2E)-4-hydroxy-3-methylbut-2-enyl diphosphate</name>
        <dbReference type="ChEBI" id="CHEBI:128753"/>
    </ligand>
</feature>
<keyword evidence="2 5" id="KW-0479">Metal-binding</keyword>
<feature type="binding site" evidence="5">
    <location>
        <position position="77"/>
    </location>
    <ligand>
        <name>dimethylallyl diphosphate</name>
        <dbReference type="ChEBI" id="CHEBI:57623"/>
    </ligand>
</feature>
<comment type="catalytic activity">
    <reaction evidence="5">
        <text>dimethylallyl diphosphate + 2 oxidized [2Fe-2S]-[ferredoxin] + H2O = (2E)-4-hydroxy-3-methylbut-2-enyl diphosphate + 2 reduced [2Fe-2S]-[ferredoxin] + 2 H(+)</text>
        <dbReference type="Rhea" id="RHEA:24825"/>
        <dbReference type="Rhea" id="RHEA-COMP:10000"/>
        <dbReference type="Rhea" id="RHEA-COMP:10001"/>
        <dbReference type="ChEBI" id="CHEBI:15377"/>
        <dbReference type="ChEBI" id="CHEBI:15378"/>
        <dbReference type="ChEBI" id="CHEBI:33737"/>
        <dbReference type="ChEBI" id="CHEBI:33738"/>
        <dbReference type="ChEBI" id="CHEBI:57623"/>
        <dbReference type="ChEBI" id="CHEBI:128753"/>
        <dbReference type="EC" id="1.17.7.4"/>
    </reaction>
</comment>
<dbReference type="UniPathway" id="UPA00059">
    <property type="reaction ID" value="UER00105"/>
</dbReference>
<feature type="binding site" evidence="5">
    <location>
        <position position="99"/>
    </location>
    <ligand>
        <name>[4Fe-4S] cluster</name>
        <dbReference type="ChEBI" id="CHEBI:49883"/>
    </ligand>
</feature>
<dbReference type="PANTHER" id="PTHR30426">
    <property type="entry name" value="4-HYDROXY-3-METHYLBUT-2-ENYL DIPHOSPHATE REDUCTASE"/>
    <property type="match status" value="1"/>
</dbReference>
<dbReference type="GO" id="GO:0016114">
    <property type="term" value="P:terpenoid biosynthetic process"/>
    <property type="evidence" value="ECO:0007669"/>
    <property type="project" value="UniProtKB-UniRule"/>
</dbReference>
<feature type="binding site" evidence="5">
    <location>
        <position position="225"/>
    </location>
    <ligand>
        <name>isopentenyl diphosphate</name>
        <dbReference type="ChEBI" id="CHEBI:128769"/>
    </ligand>
</feature>
<keyword evidence="1 5" id="KW-0004">4Fe-4S</keyword>
<dbReference type="GO" id="GO:0050992">
    <property type="term" value="P:dimethylallyl diphosphate biosynthetic process"/>
    <property type="evidence" value="ECO:0007669"/>
    <property type="project" value="UniProtKB-UniRule"/>
</dbReference>
<keyword evidence="3 5" id="KW-0408">Iron</keyword>
<feature type="binding site" evidence="5">
    <location>
        <position position="197"/>
    </location>
    <ligand>
        <name>[4Fe-4S] cluster</name>
        <dbReference type="ChEBI" id="CHEBI:49883"/>
    </ligand>
</feature>
<feature type="binding site" evidence="5">
    <location>
        <position position="77"/>
    </location>
    <ligand>
        <name>isopentenyl diphosphate</name>
        <dbReference type="ChEBI" id="CHEBI:128769"/>
    </ligand>
</feature>
<evidence type="ECO:0000256" key="1">
    <source>
        <dbReference type="ARBA" id="ARBA00022485"/>
    </source>
</evidence>
<feature type="binding site" evidence="5">
    <location>
        <position position="127"/>
    </location>
    <ligand>
        <name>dimethylallyl diphosphate</name>
        <dbReference type="ChEBI" id="CHEBI:57623"/>
    </ligand>
</feature>
<dbReference type="GO" id="GO:0019288">
    <property type="term" value="P:isopentenyl diphosphate biosynthetic process, methylerythritol 4-phosphate pathway"/>
    <property type="evidence" value="ECO:0007669"/>
    <property type="project" value="UniProtKB-UniRule"/>
</dbReference>
<feature type="binding site" evidence="5">
    <location>
        <position position="225"/>
    </location>
    <ligand>
        <name>dimethylallyl diphosphate</name>
        <dbReference type="ChEBI" id="CHEBI:57623"/>
    </ligand>
</feature>
<feature type="binding site" evidence="5">
    <location>
        <position position="269"/>
    </location>
    <ligand>
        <name>isopentenyl diphosphate</name>
        <dbReference type="ChEBI" id="CHEBI:128769"/>
    </ligand>
</feature>
<accession>A0A164IXW5</accession>
<feature type="active site" description="Proton donor" evidence="5">
    <location>
        <position position="129"/>
    </location>
</feature>
<evidence type="ECO:0000256" key="5">
    <source>
        <dbReference type="HAMAP-Rule" id="MF_00191"/>
    </source>
</evidence>
<comment type="function">
    <text evidence="5">Catalyzes the conversion of 1-hydroxy-2-methyl-2-(E)-butenyl 4-diphosphate (HMBPP) into a mixture of isopentenyl diphosphate (IPP) and dimethylallyl diphosphate (DMAPP). Acts in the terminal step of the DOXP/MEP pathway for isoprenoid precursor biosynthesis.</text>
</comment>
<dbReference type="GO" id="GO:0051745">
    <property type="term" value="F:4-hydroxy-3-methylbut-2-enyl diphosphate reductase activity"/>
    <property type="evidence" value="ECO:0007669"/>
    <property type="project" value="UniProtKB-UniRule"/>
</dbReference>
<dbReference type="UniPathway" id="UPA00056">
    <property type="reaction ID" value="UER00097"/>
</dbReference>
<dbReference type="OrthoDB" id="9804068at2"/>
<dbReference type="HAMAP" id="MF_00191">
    <property type="entry name" value="IspH"/>
    <property type="match status" value="1"/>
</dbReference>
<comment type="catalytic activity">
    <reaction evidence="5">
        <text>isopentenyl diphosphate + 2 oxidized [2Fe-2S]-[ferredoxin] + H2O = (2E)-4-hydroxy-3-methylbut-2-enyl diphosphate + 2 reduced [2Fe-2S]-[ferredoxin] + 2 H(+)</text>
        <dbReference type="Rhea" id="RHEA:24488"/>
        <dbReference type="Rhea" id="RHEA-COMP:10000"/>
        <dbReference type="Rhea" id="RHEA-COMP:10001"/>
        <dbReference type="ChEBI" id="CHEBI:15377"/>
        <dbReference type="ChEBI" id="CHEBI:15378"/>
        <dbReference type="ChEBI" id="CHEBI:33737"/>
        <dbReference type="ChEBI" id="CHEBI:33738"/>
        <dbReference type="ChEBI" id="CHEBI:128753"/>
        <dbReference type="ChEBI" id="CHEBI:128769"/>
        <dbReference type="EC" id="1.17.7.4"/>
    </reaction>
</comment>
<dbReference type="PANTHER" id="PTHR30426:SF0">
    <property type="entry name" value="4-HYDROXY-3-METHYLBUT-2-ENYL DIPHOSPHATE REDUCTASE"/>
    <property type="match status" value="1"/>
</dbReference>
<evidence type="ECO:0000313" key="6">
    <source>
        <dbReference type="EMBL" id="KZM69843.1"/>
    </source>
</evidence>
<organism evidence="6 7">
    <name type="scientific">Nocardia terpenica</name>
    <dbReference type="NCBI Taxonomy" id="455432"/>
    <lineage>
        <taxon>Bacteria</taxon>
        <taxon>Bacillati</taxon>
        <taxon>Actinomycetota</taxon>
        <taxon>Actinomycetes</taxon>
        <taxon>Mycobacteriales</taxon>
        <taxon>Nocardiaceae</taxon>
        <taxon>Nocardia</taxon>
    </lineage>
</organism>
<reference evidence="6 7" key="1">
    <citation type="submission" date="2016-04" db="EMBL/GenBank/DDBJ databases">
        <authorList>
            <person name="Evans L.H."/>
            <person name="Alamgir A."/>
            <person name="Owens N."/>
            <person name="Weber N.D."/>
            <person name="Virtaneva K."/>
            <person name="Barbian K."/>
            <person name="Babar A."/>
            <person name="Rosenke K."/>
        </authorList>
    </citation>
    <scope>NUCLEOTIDE SEQUENCE [LARGE SCALE GENOMIC DNA]</scope>
    <source>
        <strain evidence="6 7">IFM 0406</strain>
    </source>
</reference>
<dbReference type="NCBIfam" id="NF002188">
    <property type="entry name" value="PRK01045.1-2"/>
    <property type="match status" value="1"/>
</dbReference>
<feature type="binding site" evidence="5">
    <location>
        <position position="77"/>
    </location>
    <ligand>
        <name>(2E)-4-hydroxy-3-methylbut-2-enyl diphosphate</name>
        <dbReference type="ChEBI" id="CHEBI:128753"/>
    </ligand>
</feature>
<evidence type="ECO:0000256" key="4">
    <source>
        <dbReference type="ARBA" id="ARBA00023014"/>
    </source>
</evidence>
<feature type="binding site" evidence="5">
    <location>
        <position position="225"/>
    </location>
    <ligand>
        <name>(2E)-4-hydroxy-3-methylbut-2-enyl diphosphate</name>
        <dbReference type="ChEBI" id="CHEBI:128753"/>
    </ligand>
</feature>
<feature type="binding site" evidence="5">
    <location>
        <position position="227"/>
    </location>
    <ligand>
        <name>isopentenyl diphosphate</name>
        <dbReference type="ChEBI" id="CHEBI:128769"/>
    </ligand>
</feature>
<dbReference type="EMBL" id="LWGR01000016">
    <property type="protein sequence ID" value="KZM69843.1"/>
    <property type="molecule type" value="Genomic_DNA"/>
</dbReference>
<feature type="binding site" evidence="5">
    <location>
        <position position="44"/>
    </location>
    <ligand>
        <name>isopentenyl diphosphate</name>
        <dbReference type="ChEBI" id="CHEBI:128769"/>
    </ligand>
</feature>
<comment type="pathway">
    <text evidence="5">Isoprenoid biosynthesis; isopentenyl diphosphate biosynthesis via DXP pathway; isopentenyl diphosphate from 1-deoxy-D-xylulose 5-phosphate: step 6/6.</text>
</comment>
<comment type="pathway">
    <text evidence="5">Isoprenoid biosynthesis; dimethylallyl diphosphate biosynthesis; dimethylallyl diphosphate from (2E)-4-hydroxy-3-methylbutenyl diphosphate: step 1/1.</text>
</comment>
<feature type="binding site" evidence="5">
    <location>
        <position position="269"/>
    </location>
    <ligand>
        <name>dimethylallyl diphosphate</name>
        <dbReference type="ChEBI" id="CHEBI:57623"/>
    </ligand>
</feature>
<dbReference type="NCBIfam" id="NF002190">
    <property type="entry name" value="PRK01045.1-4"/>
    <property type="match status" value="1"/>
</dbReference>
<dbReference type="InterPro" id="IPR003451">
    <property type="entry name" value="LytB/IspH"/>
</dbReference>
<name>A0A164IXW5_9NOCA</name>
<dbReference type="NCBIfam" id="TIGR00216">
    <property type="entry name" value="ispH_lytB"/>
    <property type="match status" value="1"/>
</dbReference>
<dbReference type="RefSeq" id="WP_067577874.1">
    <property type="nucleotide sequence ID" value="NZ_JABMCZ010000003.1"/>
</dbReference>
<feature type="binding site" evidence="5">
    <location>
        <position position="226"/>
    </location>
    <ligand>
        <name>isopentenyl diphosphate</name>
        <dbReference type="ChEBI" id="CHEBI:128769"/>
    </ligand>
</feature>
<comment type="similarity">
    <text evidence="5">Belongs to the IspH family.</text>
</comment>
<dbReference type="GO" id="GO:0046872">
    <property type="term" value="F:metal ion binding"/>
    <property type="evidence" value="ECO:0007669"/>
    <property type="project" value="UniProtKB-KW"/>
</dbReference>
<dbReference type="STRING" id="455432.AWN90_04325"/>
<dbReference type="EC" id="1.17.7.4" evidence="5"/>
<dbReference type="AlphaFoldDB" id="A0A164IXW5"/>
<dbReference type="CDD" id="cd13944">
    <property type="entry name" value="lytB_ispH"/>
    <property type="match status" value="1"/>
</dbReference>
<keyword evidence="7" id="KW-1185">Reference proteome</keyword>
<comment type="cofactor">
    <cofactor evidence="5">
        <name>[4Fe-4S] cluster</name>
        <dbReference type="ChEBI" id="CHEBI:49883"/>
    </cofactor>
    <text evidence="5">Binds 1 [4Fe-4S] cluster per subunit.</text>
</comment>
<sequence length="316" mass="33623">MAARELVLASPRSLCAGVDRAVETVEAVLAQHGAPVYVRKQIVHNVHVVAGLESKGVVFVDELDEVPDDSLVVFSAHGVSPRVHAEAARRRLRVIDATCPLVTKVHSEAKRYATQGNTIVLIGHAGHEEVDGTMGEAPEQTVLVETVEDVAALTVPDPDRVVYLTQTTLAVDDTAEVIAALLARFPRAVGPAGGDICYATTNRQAAVQQVAEQTDVVLVIGSANSSNSVRMVERVRRQGTPAYLIDDAAAIEPEWLAEARAVGISAGASAPQWLVDEVVAHLVRLGATAVRELAVTTETMQFSLPQQASSTRTQLK</sequence>
<keyword evidence="5" id="KW-0560">Oxidoreductase</keyword>
<keyword evidence="4 5" id="KW-0411">Iron-sulfur</keyword>
<feature type="binding site" evidence="5">
    <location>
        <position position="127"/>
    </location>
    <ligand>
        <name>isopentenyl diphosphate</name>
        <dbReference type="ChEBI" id="CHEBI:128769"/>
    </ligand>
</feature>
<evidence type="ECO:0000256" key="2">
    <source>
        <dbReference type="ARBA" id="ARBA00022723"/>
    </source>
</evidence>
<feature type="binding site" evidence="5">
    <location>
        <position position="226"/>
    </location>
    <ligand>
        <name>(2E)-4-hydroxy-3-methylbut-2-enyl diphosphate</name>
        <dbReference type="ChEBI" id="CHEBI:128753"/>
    </ligand>
</feature>
<feature type="binding site" evidence="5">
    <location>
        <position position="44"/>
    </location>
    <ligand>
        <name>(2E)-4-hydroxy-3-methylbut-2-enyl diphosphate</name>
        <dbReference type="ChEBI" id="CHEBI:128753"/>
    </ligand>
</feature>
<dbReference type="Proteomes" id="UP000076512">
    <property type="component" value="Unassembled WGS sequence"/>
</dbReference>
<feature type="binding site" evidence="5">
    <location>
        <position position="227"/>
    </location>
    <ligand>
        <name>(2E)-4-hydroxy-3-methylbut-2-enyl diphosphate</name>
        <dbReference type="ChEBI" id="CHEBI:128753"/>
    </ligand>
</feature>
<dbReference type="Gene3D" id="3.40.1010.20">
    <property type="entry name" value="4-hydroxy-3-methylbut-2-enyl diphosphate reductase, catalytic domain"/>
    <property type="match status" value="2"/>
</dbReference>
<feature type="binding site" evidence="5">
    <location>
        <position position="127"/>
    </location>
    <ligand>
        <name>(2E)-4-hydroxy-3-methylbut-2-enyl diphosphate</name>
        <dbReference type="ChEBI" id="CHEBI:128753"/>
    </ligand>
</feature>
<comment type="caution">
    <text evidence="6">The sequence shown here is derived from an EMBL/GenBank/DDBJ whole genome shotgun (WGS) entry which is preliminary data.</text>
</comment>